<dbReference type="PANTHER" id="PTHR28547:SF1">
    <property type="entry name" value="PROTEIN MMS22-LIKE"/>
    <property type="match status" value="1"/>
</dbReference>
<dbReference type="GO" id="GO:0006325">
    <property type="term" value="P:chromatin organization"/>
    <property type="evidence" value="ECO:0007669"/>
    <property type="project" value="UniProtKB-KW"/>
</dbReference>
<dbReference type="PANTHER" id="PTHR28547">
    <property type="entry name" value="PROTEIN MMS22-LIKE"/>
    <property type="match status" value="1"/>
</dbReference>
<feature type="domain" description="MMS22-like C-terminal" evidence="12">
    <location>
        <begin position="751"/>
        <end position="1113"/>
    </location>
</feature>
<keyword evidence="5" id="KW-0158">Chromosome</keyword>
<evidence type="ECO:0000256" key="9">
    <source>
        <dbReference type="ARBA" id="ARBA00023242"/>
    </source>
</evidence>
<dbReference type="VEuPathDB" id="VectorBase:LLONM1_008760"/>
<keyword evidence="9" id="KW-0539">Nucleus</keyword>
<dbReference type="GO" id="GO:0000724">
    <property type="term" value="P:double-strand break repair via homologous recombination"/>
    <property type="evidence" value="ECO:0007669"/>
    <property type="project" value="InterPro"/>
</dbReference>
<evidence type="ECO:0000259" key="12">
    <source>
        <dbReference type="Pfam" id="PF14911"/>
    </source>
</evidence>
<dbReference type="AlphaFoldDB" id="A0A1B0CY63"/>
<dbReference type="InterPro" id="IPR042320">
    <property type="entry name" value="MMS22-like"/>
</dbReference>
<dbReference type="GO" id="GO:0043596">
    <property type="term" value="C:nuclear replication fork"/>
    <property type="evidence" value="ECO:0007669"/>
    <property type="project" value="TreeGrafter"/>
</dbReference>
<evidence type="ECO:0000256" key="10">
    <source>
        <dbReference type="ARBA" id="ARBA00033326"/>
    </source>
</evidence>
<evidence type="ECO:0000256" key="2">
    <source>
        <dbReference type="ARBA" id="ARBA00004286"/>
    </source>
</evidence>
<keyword evidence="14" id="KW-1185">Reference proteome</keyword>
<dbReference type="GO" id="GO:0031297">
    <property type="term" value="P:replication fork processing"/>
    <property type="evidence" value="ECO:0007669"/>
    <property type="project" value="InterPro"/>
</dbReference>
<dbReference type="VEuPathDB" id="VectorBase:LLOJ010062"/>
<dbReference type="EnsemblMetazoa" id="LLOJ010062-RA">
    <property type="protein sequence ID" value="LLOJ010062-PA"/>
    <property type="gene ID" value="LLOJ010062"/>
</dbReference>
<keyword evidence="8" id="KW-0234">DNA repair</keyword>
<keyword evidence="7" id="KW-0156">Chromatin regulator</keyword>
<evidence type="ECO:0000313" key="14">
    <source>
        <dbReference type="Proteomes" id="UP000092461"/>
    </source>
</evidence>
<comment type="subcellular location">
    <subcellularLocation>
        <location evidence="2">Chromosome</location>
    </subcellularLocation>
    <subcellularLocation>
        <location evidence="1">Nucleus</location>
    </subcellularLocation>
</comment>
<evidence type="ECO:0000256" key="8">
    <source>
        <dbReference type="ARBA" id="ARBA00023204"/>
    </source>
</evidence>
<evidence type="ECO:0000313" key="13">
    <source>
        <dbReference type="EnsemblMetazoa" id="LLOJ010062-PA"/>
    </source>
</evidence>
<accession>A0A1B0CY63</accession>
<evidence type="ECO:0000256" key="6">
    <source>
        <dbReference type="ARBA" id="ARBA00022763"/>
    </source>
</evidence>
<dbReference type="InterPro" id="IPR029425">
    <property type="entry name" value="MMS22L_N"/>
</dbReference>
<keyword evidence="6" id="KW-0227">DNA damage</keyword>
<evidence type="ECO:0000259" key="11">
    <source>
        <dbReference type="Pfam" id="PF14910"/>
    </source>
</evidence>
<evidence type="ECO:0000256" key="4">
    <source>
        <dbReference type="ARBA" id="ARBA00021061"/>
    </source>
</evidence>
<name>A0A1B0CY63_LUTLO</name>
<reference evidence="13" key="1">
    <citation type="submission" date="2020-05" db="UniProtKB">
        <authorList>
            <consortium name="EnsemblMetazoa"/>
        </authorList>
    </citation>
    <scope>IDENTIFICATION</scope>
    <source>
        <strain evidence="13">Jacobina</strain>
    </source>
</reference>
<feature type="domain" description="Protein MMS22-like N-terminal" evidence="11">
    <location>
        <begin position="235"/>
        <end position="638"/>
    </location>
</feature>
<dbReference type="InterPro" id="IPR029424">
    <property type="entry name" value="MMS22L_C"/>
</dbReference>
<evidence type="ECO:0000256" key="7">
    <source>
        <dbReference type="ARBA" id="ARBA00022853"/>
    </source>
</evidence>
<evidence type="ECO:0000256" key="1">
    <source>
        <dbReference type="ARBA" id="ARBA00004123"/>
    </source>
</evidence>
<dbReference type="EMBL" id="AJWK01035490">
    <property type="status" value="NOT_ANNOTATED_CDS"/>
    <property type="molecule type" value="Genomic_DNA"/>
</dbReference>
<comment type="similarity">
    <text evidence="3">Belongs to the MMS22 family. MMS22L subfamily.</text>
</comment>
<proteinExistence type="inferred from homology"/>
<sequence>MDFAWSDDEENDEALMEISAQLEENEVHSTQPDCSILPEDYHTSHFVCTGKDVPASSFHSVSFVQNNDLSFLTAGKKINLQEYSLFNICASEEVFLEENLLKTLFLMAKTTALELKCGKKLPRAVSESNFNKRMHITTLLHYTRSFFNVISREELQKNLKLLESIIEAEDSIPSTNILPTIHSNPSSTTHHFFHGCLEWRWLILTILTQDYRANAQETDFRECQSWEKLLNSLSLFIFDLLKISLNTFNGLKLSEILTESPFHCVCVKEVWFLIISLLETFKEKITFWEIFSSCLSSLISGSEKFSHLRPSPNKCENPHIFTIWILLHIVKLQEIPRGILKDTPPNVDLLDKTVKSFFAEDPSELEARVAIRLTASLILNNWPCAIDVIVQFWEYFHKKINTNFYIPSDGMSSLLVPNDSAMSYIKAAKQSLDIPLDSLPPTQTSYSTFCHSIAHFLHKFSQTDFMRNFQKVTGRIFIKFTTKKWQSMNETGIHNLTSLLVILTTMGDEKIIERVESICLLIPLPELAASRQLAASKSLVALLILAFRQSRPSQYPGKLVSKLNLTNTDTQTPQGVLKVFAHGMCDIFAESESFDHEEHILVAPWVRQYLKSCPENDKEFLLNHLNRTLMRIQGIIARGDEGRNLQELLRAFFLHILPYVKDEYETNEGTLWLPELTGNLCLAASGQNGLPRIEDLFSSFMEMNCKNPKSLFTLFSMVATSDKVSVLNPGLLIHHWIRCMIFCSSAASEDLRMATEAIAALPELQEVCAINREEFLASREPFYAFLFGIGQKYEQLENPRDKMALSNKFHNYVKSFGKWAMQGLSTPDGANNVYRTIAVIVLHCSHIIYVPMKINCFMRLLMAEFMLPASLLLGKTQSVHIVRAMMKIFPVFLEGIAKLDYKGDQYLTRAISNMILHWTPHFKTTTNASMAAKPFVKCLTSKEPEMGNFVIEKFCEGFFPQTPRKGATSNTSLAINVLKEIFVQSSSTLGVYESLLEIVCLPLMDHVLMSDDFAPSKKLILDLLEFIFKGEVYRGQAKFRLIVVRGLKELTTNKLSFQTSAYFLFMLKMAKVNPMAVRDVLPHLKEQIVEVEFRRGSGRDARLRQQLNSLEDAVAKEL</sequence>
<evidence type="ECO:0000256" key="3">
    <source>
        <dbReference type="ARBA" id="ARBA00006585"/>
    </source>
</evidence>
<dbReference type="Pfam" id="PF14910">
    <property type="entry name" value="MMS22L_N"/>
    <property type="match status" value="1"/>
</dbReference>
<organism evidence="13 14">
    <name type="scientific">Lutzomyia longipalpis</name>
    <name type="common">Sand fly</name>
    <dbReference type="NCBI Taxonomy" id="7200"/>
    <lineage>
        <taxon>Eukaryota</taxon>
        <taxon>Metazoa</taxon>
        <taxon>Ecdysozoa</taxon>
        <taxon>Arthropoda</taxon>
        <taxon>Hexapoda</taxon>
        <taxon>Insecta</taxon>
        <taxon>Pterygota</taxon>
        <taxon>Neoptera</taxon>
        <taxon>Endopterygota</taxon>
        <taxon>Diptera</taxon>
        <taxon>Nematocera</taxon>
        <taxon>Psychodoidea</taxon>
        <taxon>Psychodidae</taxon>
        <taxon>Lutzomyia</taxon>
        <taxon>Lutzomyia</taxon>
    </lineage>
</organism>
<dbReference type="Proteomes" id="UP000092461">
    <property type="component" value="Unassembled WGS sequence"/>
</dbReference>
<protein>
    <recommendedName>
        <fullName evidence="4">Protein MMS22-like</fullName>
    </recommendedName>
    <alternativeName>
        <fullName evidence="10">Methyl methanesulfonate-sensitivity protein 22-like</fullName>
    </alternativeName>
</protein>
<evidence type="ECO:0000256" key="5">
    <source>
        <dbReference type="ARBA" id="ARBA00022454"/>
    </source>
</evidence>
<dbReference type="Pfam" id="PF14911">
    <property type="entry name" value="MMS22L_C"/>
    <property type="match status" value="1"/>
</dbReference>